<accession>A0A9W6P1S2</accession>
<keyword evidence="3" id="KW-1185">Reference proteome</keyword>
<dbReference type="PANTHER" id="PTHR33627">
    <property type="entry name" value="TRANSPOSASE"/>
    <property type="match status" value="1"/>
</dbReference>
<name>A0A9W6P1S2_9PSEU</name>
<dbReference type="InterPro" id="IPR039365">
    <property type="entry name" value="IS701-like"/>
</dbReference>
<evidence type="ECO:0000313" key="2">
    <source>
        <dbReference type="EMBL" id="GLL16278.1"/>
    </source>
</evidence>
<dbReference type="AlphaFoldDB" id="A0A9W6P1S2"/>
<reference evidence="2" key="1">
    <citation type="journal article" date="2014" name="Int. J. Syst. Evol. Microbiol.">
        <title>Complete genome sequence of Corynebacterium casei LMG S-19264T (=DSM 44701T), isolated from a smear-ripened cheese.</title>
        <authorList>
            <consortium name="US DOE Joint Genome Institute (JGI-PGF)"/>
            <person name="Walter F."/>
            <person name="Albersmeier A."/>
            <person name="Kalinowski J."/>
            <person name="Ruckert C."/>
        </authorList>
    </citation>
    <scope>NUCLEOTIDE SEQUENCE</scope>
    <source>
        <strain evidence="2">VKM Ac-1069</strain>
    </source>
</reference>
<protein>
    <recommendedName>
        <fullName evidence="1">Transposase IS701-like DDE domain-containing protein</fullName>
    </recommendedName>
</protein>
<sequence length="77" mass="8697">MRPRLVAFAAELLGGLARADQRAKGELYLRGLLLDGKRKSMQPMAARLGVDHQQLQQFVTSSTWDYAQVRGRLARWA</sequence>
<dbReference type="Pfam" id="PF13546">
    <property type="entry name" value="DDE_5"/>
    <property type="match status" value="1"/>
</dbReference>
<organism evidence="2 3">
    <name type="scientific">Pseudonocardia halophobica</name>
    <dbReference type="NCBI Taxonomy" id="29401"/>
    <lineage>
        <taxon>Bacteria</taxon>
        <taxon>Bacillati</taxon>
        <taxon>Actinomycetota</taxon>
        <taxon>Actinomycetes</taxon>
        <taxon>Pseudonocardiales</taxon>
        <taxon>Pseudonocardiaceae</taxon>
        <taxon>Pseudonocardia</taxon>
    </lineage>
</organism>
<dbReference type="EMBL" id="BSFQ01000101">
    <property type="protein sequence ID" value="GLL16278.1"/>
    <property type="molecule type" value="Genomic_DNA"/>
</dbReference>
<gene>
    <name evidence="2" type="ORF">GCM10017577_74400</name>
</gene>
<comment type="caution">
    <text evidence="2">The sequence shown here is derived from an EMBL/GenBank/DDBJ whole genome shotgun (WGS) entry which is preliminary data.</text>
</comment>
<evidence type="ECO:0000313" key="3">
    <source>
        <dbReference type="Proteomes" id="UP001143463"/>
    </source>
</evidence>
<proteinExistence type="predicted"/>
<feature type="domain" description="Transposase IS701-like DDE" evidence="1">
    <location>
        <begin position="11"/>
        <end position="77"/>
    </location>
</feature>
<dbReference type="InterPro" id="IPR038721">
    <property type="entry name" value="IS701-like_DDE_dom"/>
</dbReference>
<dbReference type="Proteomes" id="UP001143463">
    <property type="component" value="Unassembled WGS sequence"/>
</dbReference>
<reference evidence="2" key="2">
    <citation type="submission" date="2023-01" db="EMBL/GenBank/DDBJ databases">
        <authorList>
            <person name="Sun Q."/>
            <person name="Evtushenko L."/>
        </authorList>
    </citation>
    <scope>NUCLEOTIDE SEQUENCE</scope>
    <source>
        <strain evidence="2">VKM Ac-1069</strain>
    </source>
</reference>
<evidence type="ECO:0000259" key="1">
    <source>
        <dbReference type="Pfam" id="PF13546"/>
    </source>
</evidence>
<dbReference type="PANTHER" id="PTHR33627:SF1">
    <property type="entry name" value="TRANSPOSASE"/>
    <property type="match status" value="1"/>
</dbReference>